<accession>A0A9P9YP73</accession>
<organism evidence="7 8">
    <name type="scientific">Drosophila gunungcola</name>
    <name type="common">fruit fly</name>
    <dbReference type="NCBI Taxonomy" id="103775"/>
    <lineage>
        <taxon>Eukaryota</taxon>
        <taxon>Metazoa</taxon>
        <taxon>Ecdysozoa</taxon>
        <taxon>Arthropoda</taxon>
        <taxon>Hexapoda</taxon>
        <taxon>Insecta</taxon>
        <taxon>Pterygota</taxon>
        <taxon>Neoptera</taxon>
        <taxon>Endopterygota</taxon>
        <taxon>Diptera</taxon>
        <taxon>Brachycera</taxon>
        <taxon>Muscomorpha</taxon>
        <taxon>Ephydroidea</taxon>
        <taxon>Drosophilidae</taxon>
        <taxon>Drosophila</taxon>
        <taxon>Sophophora</taxon>
    </lineage>
</organism>
<dbReference type="GO" id="GO:0015179">
    <property type="term" value="F:L-amino acid transmembrane transporter activity"/>
    <property type="evidence" value="ECO:0007669"/>
    <property type="project" value="TreeGrafter"/>
</dbReference>
<feature type="transmembrane region" description="Helical" evidence="5">
    <location>
        <begin position="477"/>
        <end position="501"/>
    </location>
</feature>
<keyword evidence="2 5" id="KW-0812">Transmembrane</keyword>
<comment type="caution">
    <text evidence="7">The sequence shown here is derived from an EMBL/GenBank/DDBJ whole genome shotgun (WGS) entry which is preliminary data.</text>
</comment>
<name>A0A9P9YP73_9MUSC</name>
<gene>
    <name evidence="7" type="ORF">M5D96_006551</name>
</gene>
<comment type="subcellular location">
    <subcellularLocation>
        <location evidence="1">Membrane</location>
        <topology evidence="1">Multi-pass membrane protein</topology>
    </subcellularLocation>
</comment>
<dbReference type="AlphaFoldDB" id="A0A9P9YP73"/>
<feature type="transmembrane region" description="Helical" evidence="5">
    <location>
        <begin position="417"/>
        <end position="436"/>
    </location>
</feature>
<feature type="transmembrane region" description="Helical" evidence="5">
    <location>
        <begin position="702"/>
        <end position="719"/>
    </location>
</feature>
<evidence type="ECO:0000256" key="2">
    <source>
        <dbReference type="ARBA" id="ARBA00022692"/>
    </source>
</evidence>
<feature type="domain" description="Amino acid transporter transmembrane" evidence="6">
    <location>
        <begin position="384"/>
        <end position="761"/>
    </location>
</feature>
<reference evidence="7" key="1">
    <citation type="journal article" date="2023" name="Genome Biol. Evol.">
        <title>Long-read-based Genome Assembly of Drosophila gunungcola Reveals Fewer Chemosensory Genes in Flower-breeding Species.</title>
        <authorList>
            <person name="Negi A."/>
            <person name="Liao B.Y."/>
            <person name="Yeh S.D."/>
        </authorList>
    </citation>
    <scope>NUCLEOTIDE SEQUENCE</scope>
    <source>
        <strain evidence="7">Sukarami</strain>
    </source>
</reference>
<dbReference type="PANTHER" id="PTHR22950:SF340">
    <property type="entry name" value="AMINO ACID TRANSPORTER TRANSMEMBRANE DOMAIN-CONTAINING PROTEIN-RELATED"/>
    <property type="match status" value="1"/>
</dbReference>
<dbReference type="Proteomes" id="UP001059596">
    <property type="component" value="Unassembled WGS sequence"/>
</dbReference>
<evidence type="ECO:0000259" key="6">
    <source>
        <dbReference type="Pfam" id="PF01490"/>
    </source>
</evidence>
<evidence type="ECO:0000256" key="3">
    <source>
        <dbReference type="ARBA" id="ARBA00022989"/>
    </source>
</evidence>
<keyword evidence="3 5" id="KW-1133">Transmembrane helix</keyword>
<feature type="transmembrane region" description="Helical" evidence="5">
    <location>
        <begin position="80"/>
        <end position="102"/>
    </location>
</feature>
<feature type="transmembrane region" description="Helical" evidence="5">
    <location>
        <begin position="662"/>
        <end position="682"/>
    </location>
</feature>
<feature type="transmembrane region" description="Helical" evidence="5">
    <location>
        <begin position="207"/>
        <end position="227"/>
    </location>
</feature>
<feature type="transmembrane region" description="Helical" evidence="5">
    <location>
        <begin position="507"/>
        <end position="529"/>
    </location>
</feature>
<dbReference type="PANTHER" id="PTHR22950">
    <property type="entry name" value="AMINO ACID TRANSPORTER"/>
    <property type="match status" value="1"/>
</dbReference>
<feature type="transmembrane region" description="Helical" evidence="5">
    <location>
        <begin position="386"/>
        <end position="411"/>
    </location>
</feature>
<feature type="transmembrane region" description="Helical" evidence="5">
    <location>
        <begin position="580"/>
        <end position="599"/>
    </location>
</feature>
<keyword evidence="8" id="KW-1185">Reference proteome</keyword>
<feature type="transmembrane region" description="Helical" evidence="5">
    <location>
        <begin position="725"/>
        <end position="751"/>
    </location>
</feature>
<feature type="transmembrane region" description="Helical" evidence="5">
    <location>
        <begin position="183"/>
        <end position="201"/>
    </location>
</feature>
<proteinExistence type="predicted"/>
<evidence type="ECO:0000256" key="5">
    <source>
        <dbReference type="SAM" id="Phobius"/>
    </source>
</evidence>
<feature type="transmembrane region" description="Helical" evidence="5">
    <location>
        <begin position="536"/>
        <end position="560"/>
    </location>
</feature>
<feature type="transmembrane region" description="Helical" evidence="5">
    <location>
        <begin position="328"/>
        <end position="352"/>
    </location>
</feature>
<feature type="domain" description="Amino acid transporter transmembrane" evidence="6">
    <location>
        <begin position="51"/>
        <end position="263"/>
    </location>
</feature>
<evidence type="ECO:0000256" key="4">
    <source>
        <dbReference type="ARBA" id="ARBA00023136"/>
    </source>
</evidence>
<dbReference type="GO" id="GO:0005774">
    <property type="term" value="C:vacuolar membrane"/>
    <property type="evidence" value="ECO:0007669"/>
    <property type="project" value="TreeGrafter"/>
</dbReference>
<feature type="transmembrane region" description="Helical" evidence="5">
    <location>
        <begin position="141"/>
        <end position="163"/>
    </location>
</feature>
<feature type="transmembrane region" description="Helical" evidence="5">
    <location>
        <begin position="247"/>
        <end position="269"/>
    </location>
</feature>
<protein>
    <recommendedName>
        <fullName evidence="6">Amino acid transporter transmembrane domain-containing protein</fullName>
    </recommendedName>
</protein>
<dbReference type="InterPro" id="IPR013057">
    <property type="entry name" value="AA_transpt_TM"/>
</dbReference>
<evidence type="ECO:0000313" key="8">
    <source>
        <dbReference type="Proteomes" id="UP001059596"/>
    </source>
</evidence>
<evidence type="ECO:0000256" key="1">
    <source>
        <dbReference type="ARBA" id="ARBA00004141"/>
    </source>
</evidence>
<dbReference type="Pfam" id="PF01490">
    <property type="entry name" value="Aa_trans"/>
    <property type="match status" value="2"/>
</dbReference>
<sequence>MERRKRSLASQRRLNQELPFHQRLLGGVQKSFGSPLAHQTRLHLAGDNTMSDLETFINVLKCGFGTGCLAMPKAFLYSGWLMGLISTVVLSSFVLYAMHILLGHINFLGARFEIPLLSYRKSVELAVSNGPPKFQFLSKPFGYLVDVLLCGYHFGVDCVYVVFVAKSLKHLGDIYLWPLDERLYMALLVLPLILTFIIRDLKSLVPFALIANILIFVGSFIILGYLFRDLSRFDELKAFQPLRNFPLFFGTVLFAIESVGVLVTAMFALAIFFSYALQGYVTVDIIFRSYLEPELEDGASKAVEFLVRIALVIASVLMAIQYPDFGLLLSFVGSFCLAQLGLILPGIVDICVQYDLGYETSFFNMADKGGYNPYENRNVAKPISDFGAFILLLKCVVGTGILALPLAFYYAGIVNGVVLLSLVCFMLIHGIQLLVYSMVECSRRMEVGYATFPEAMVYSFGQGPKCFRYCARAGGCIVDIVLCCSHYGVCVVYMVFVAVNYKQLFDYYVGVLDLRAFVAVIGLLLMAPFMIRQLKYLIPFNVVANILIYVGFLMMMYYLFVDLPPISERAIFFGAVEKLPLFFGIALFSITSVGVMLAIEAQMAKPQHYIGWFGVLNSAILLVLVSYIFFGIMGYWRYGDQTAGSVSLNIPTNEVVAQVSKAFIATSIFLTYPLSGYVVINIIMTHYWNKKGELKHAVLKELILRVIFVLVTTANGIVVPNLGPLLSLVGAFTISLLNLVFPALIEICLYYPPDYSYGKLKWKLVKDILS</sequence>
<evidence type="ECO:0000313" key="7">
    <source>
        <dbReference type="EMBL" id="KAI8040608.1"/>
    </source>
</evidence>
<keyword evidence="4 5" id="KW-0472">Membrane</keyword>
<feature type="transmembrane region" description="Helical" evidence="5">
    <location>
        <begin position="611"/>
        <end position="636"/>
    </location>
</feature>
<dbReference type="EMBL" id="JAMKOV010000004">
    <property type="protein sequence ID" value="KAI8040608.1"/>
    <property type="molecule type" value="Genomic_DNA"/>
</dbReference>